<comment type="caution">
    <text evidence="3">The sequence shown here is derived from an EMBL/GenBank/DDBJ whole genome shotgun (WGS) entry which is preliminary data.</text>
</comment>
<evidence type="ECO:0000256" key="1">
    <source>
        <dbReference type="ARBA" id="ARBA00006974"/>
    </source>
</evidence>
<dbReference type="Pfam" id="PF02519">
    <property type="entry name" value="Auxin_inducible"/>
    <property type="match status" value="1"/>
</dbReference>
<dbReference type="AlphaFoldDB" id="A0AAD3SRP5"/>
<proteinExistence type="inferred from homology"/>
<organism evidence="3 4">
    <name type="scientific">Nepenthes gracilis</name>
    <name type="common">Slender pitcher plant</name>
    <dbReference type="NCBI Taxonomy" id="150966"/>
    <lineage>
        <taxon>Eukaryota</taxon>
        <taxon>Viridiplantae</taxon>
        <taxon>Streptophyta</taxon>
        <taxon>Embryophyta</taxon>
        <taxon>Tracheophyta</taxon>
        <taxon>Spermatophyta</taxon>
        <taxon>Magnoliopsida</taxon>
        <taxon>eudicotyledons</taxon>
        <taxon>Gunneridae</taxon>
        <taxon>Pentapetalae</taxon>
        <taxon>Caryophyllales</taxon>
        <taxon>Nepenthaceae</taxon>
        <taxon>Nepenthes</taxon>
    </lineage>
</organism>
<gene>
    <name evidence="3" type="ORF">Nepgr_018124</name>
</gene>
<accession>A0AAD3SRP5</accession>
<name>A0AAD3SRP5_NEPGR</name>
<evidence type="ECO:0008006" key="5">
    <source>
        <dbReference type="Google" id="ProtNLM"/>
    </source>
</evidence>
<feature type="region of interest" description="Disordered" evidence="2">
    <location>
        <begin position="21"/>
        <end position="45"/>
    </location>
</feature>
<reference evidence="3" key="1">
    <citation type="submission" date="2023-05" db="EMBL/GenBank/DDBJ databases">
        <title>Nepenthes gracilis genome sequencing.</title>
        <authorList>
            <person name="Fukushima K."/>
        </authorList>
    </citation>
    <scope>NUCLEOTIDE SEQUENCE</scope>
    <source>
        <strain evidence="3">SING2019-196</strain>
    </source>
</reference>
<evidence type="ECO:0000313" key="4">
    <source>
        <dbReference type="Proteomes" id="UP001279734"/>
    </source>
</evidence>
<protein>
    <recommendedName>
        <fullName evidence="5">Small auxin up regulated protein</fullName>
    </recommendedName>
</protein>
<sequence length="103" mass="11621">MAKSNKIQHRARLIQLLNRWHRKASSPSSLPPPSPRLTTDARVPSDVPPGHVAVSVGSRRRRFVVRATYLNHLIFRSLLAQAEQEHGFHNRGPLAIPCDESIF</sequence>
<dbReference type="Proteomes" id="UP001279734">
    <property type="component" value="Unassembled WGS sequence"/>
</dbReference>
<dbReference type="GO" id="GO:0009733">
    <property type="term" value="P:response to auxin"/>
    <property type="evidence" value="ECO:0007669"/>
    <property type="project" value="InterPro"/>
</dbReference>
<dbReference type="InterPro" id="IPR003676">
    <property type="entry name" value="SAUR_fam"/>
</dbReference>
<comment type="similarity">
    <text evidence="1">Belongs to the ARG7 family.</text>
</comment>
<dbReference type="EMBL" id="BSYO01000016">
    <property type="protein sequence ID" value="GMH16283.1"/>
    <property type="molecule type" value="Genomic_DNA"/>
</dbReference>
<keyword evidence="4" id="KW-1185">Reference proteome</keyword>
<evidence type="ECO:0000313" key="3">
    <source>
        <dbReference type="EMBL" id="GMH16283.1"/>
    </source>
</evidence>
<dbReference type="PANTHER" id="PTHR31374:SF119">
    <property type="entry name" value="SAUR-LIKE AUXIN-RESPONSIVE PROTEIN FAMILY"/>
    <property type="match status" value="1"/>
</dbReference>
<evidence type="ECO:0000256" key="2">
    <source>
        <dbReference type="SAM" id="MobiDB-lite"/>
    </source>
</evidence>
<dbReference type="PANTHER" id="PTHR31374">
    <property type="entry name" value="AUXIN-INDUCED PROTEIN-LIKE-RELATED"/>
    <property type="match status" value="1"/>
</dbReference>